<proteinExistence type="predicted"/>
<keyword evidence="2" id="KW-1185">Reference proteome</keyword>
<dbReference type="AlphaFoldDB" id="A0A1B8HRE5"/>
<organism evidence="1 2">
    <name type="scientific">Morganella psychrotolerans</name>
    <dbReference type="NCBI Taxonomy" id="368603"/>
    <lineage>
        <taxon>Bacteria</taxon>
        <taxon>Pseudomonadati</taxon>
        <taxon>Pseudomonadota</taxon>
        <taxon>Gammaproteobacteria</taxon>
        <taxon>Enterobacterales</taxon>
        <taxon>Morganellaceae</taxon>
        <taxon>Morganella</taxon>
    </lineage>
</organism>
<evidence type="ECO:0000313" key="2">
    <source>
        <dbReference type="Proteomes" id="UP000092377"/>
    </source>
</evidence>
<comment type="caution">
    <text evidence="1">The sequence shown here is derived from an EMBL/GenBank/DDBJ whole genome shotgun (WGS) entry which is preliminary data.</text>
</comment>
<gene>
    <name evidence="1" type="ORF">AYY18_17910</name>
</gene>
<dbReference type="EMBL" id="LZEY01000011">
    <property type="protein sequence ID" value="OBU11843.1"/>
    <property type="molecule type" value="Genomic_DNA"/>
</dbReference>
<dbReference type="Proteomes" id="UP000092377">
    <property type="component" value="Unassembled WGS sequence"/>
</dbReference>
<name>A0A1B8HRE5_9GAMM</name>
<evidence type="ECO:0000313" key="1">
    <source>
        <dbReference type="EMBL" id="OBU11843.1"/>
    </source>
</evidence>
<reference evidence="2" key="1">
    <citation type="submission" date="2016-06" db="EMBL/GenBank/DDBJ databases">
        <authorList>
            <person name="Butler K."/>
        </authorList>
    </citation>
    <scope>NUCLEOTIDE SEQUENCE [LARGE SCALE GENOMIC DNA]</scope>
    <source>
        <strain evidence="2">GCSL-Mp20</strain>
    </source>
</reference>
<protein>
    <submittedName>
        <fullName evidence="1">Uncharacterized protein</fullName>
    </submittedName>
</protein>
<sequence>MQLSAIAQQPAHETPVNQITTDNRHFLQTVADKFVSVVNSCKTFTTGCSTQKDHNIMKACGALLAKTLVKPEYYTSGFTGKCAAKLDMELPDKILARSETGVPGSASIGKLSVLKASEYSAQELYDMLSKQLYKPDTSPEMQGKIRAVLEMAEKGSGSEHIRRTEYAEIVERYADNIKKDVISGILLAHAINCDQGGPLLYRAEVNQLESVQNNS</sequence>
<accession>A0A1B8HRE5</accession>
<dbReference type="RefSeq" id="WP_067400914.1">
    <property type="nucleotide sequence ID" value="NZ_LZEY01000011.1"/>
</dbReference>